<keyword evidence="4" id="KW-1185">Reference proteome</keyword>
<gene>
    <name evidence="3" type="ORF">H4219_001280</name>
</gene>
<evidence type="ECO:0000313" key="3">
    <source>
        <dbReference type="EMBL" id="KAJ1920443.1"/>
    </source>
</evidence>
<accession>A0A9W8A694</accession>
<evidence type="ECO:0000256" key="1">
    <source>
        <dbReference type="SAM" id="MobiDB-lite"/>
    </source>
</evidence>
<feature type="compositionally biased region" description="Basic and acidic residues" evidence="1">
    <location>
        <begin position="177"/>
        <end position="187"/>
    </location>
</feature>
<dbReference type="Proteomes" id="UP001150538">
    <property type="component" value="Unassembled WGS sequence"/>
</dbReference>
<reference evidence="3" key="1">
    <citation type="submission" date="2022-07" db="EMBL/GenBank/DDBJ databases">
        <title>Phylogenomic reconstructions and comparative analyses of Kickxellomycotina fungi.</title>
        <authorList>
            <person name="Reynolds N.K."/>
            <person name="Stajich J.E."/>
            <person name="Barry K."/>
            <person name="Grigoriev I.V."/>
            <person name="Crous P."/>
            <person name="Smith M.E."/>
        </authorList>
    </citation>
    <scope>NUCLEOTIDE SEQUENCE</scope>
    <source>
        <strain evidence="3">NBRC 100468</strain>
    </source>
</reference>
<dbReference type="AlphaFoldDB" id="A0A9W8A694"/>
<feature type="region of interest" description="Disordered" evidence="1">
    <location>
        <begin position="177"/>
        <end position="198"/>
    </location>
</feature>
<organism evidence="3 4">
    <name type="scientific">Mycoemilia scoparia</name>
    <dbReference type="NCBI Taxonomy" id="417184"/>
    <lineage>
        <taxon>Eukaryota</taxon>
        <taxon>Fungi</taxon>
        <taxon>Fungi incertae sedis</taxon>
        <taxon>Zoopagomycota</taxon>
        <taxon>Kickxellomycotina</taxon>
        <taxon>Kickxellomycetes</taxon>
        <taxon>Kickxellales</taxon>
        <taxon>Kickxellaceae</taxon>
        <taxon>Mycoemilia</taxon>
    </lineage>
</organism>
<comment type="caution">
    <text evidence="3">The sequence shown here is derived from an EMBL/GenBank/DDBJ whole genome shotgun (WGS) entry which is preliminary data.</text>
</comment>
<dbReference type="OrthoDB" id="434647at2759"/>
<evidence type="ECO:0000313" key="4">
    <source>
        <dbReference type="Proteomes" id="UP001150538"/>
    </source>
</evidence>
<feature type="compositionally biased region" description="Low complexity" evidence="1">
    <location>
        <begin position="300"/>
        <end position="309"/>
    </location>
</feature>
<sequence length="329" mass="36857">MLFYISKLLCLTVGYAIPGYRLYKDLKGNTTVWNLRTGARLLNSARSKEATTDPIRAYLEYWTVMACFTIAEFFADTFIFWQGARVLYYKVIQPFVSEHEEELDQWLEHADKVAQQPSEALNPQNWSNSLSKLQNMMSSPSKQTQDPQQEQGAIGQKLFGIAQGFLSAVAPQGSRYESEAGANRREPAASSGQPPSFWDRIKFQEPTIEPSNSVQAAASMIASMIASGDSEHNTNDGSGQANSEPRDLLHNEKVQRALAEAEVFFGTPSAPKKEKQSQGTPNENGDFIDEDTVLVERSKSQSSVDSNNSAEKRLTEQQQQQQRKKGWLW</sequence>
<dbReference type="EMBL" id="JANBPU010000013">
    <property type="protein sequence ID" value="KAJ1920443.1"/>
    <property type="molecule type" value="Genomic_DNA"/>
</dbReference>
<feature type="signal peptide" evidence="2">
    <location>
        <begin position="1"/>
        <end position="16"/>
    </location>
</feature>
<proteinExistence type="predicted"/>
<feature type="chain" id="PRO_5040856948" description="Protein YOP1" evidence="2">
    <location>
        <begin position="17"/>
        <end position="329"/>
    </location>
</feature>
<protein>
    <recommendedName>
        <fullName evidence="5">Protein YOP1</fullName>
    </recommendedName>
</protein>
<evidence type="ECO:0008006" key="5">
    <source>
        <dbReference type="Google" id="ProtNLM"/>
    </source>
</evidence>
<keyword evidence="2" id="KW-0732">Signal</keyword>
<feature type="region of interest" description="Disordered" evidence="1">
    <location>
        <begin position="264"/>
        <end position="329"/>
    </location>
</feature>
<name>A0A9W8A694_9FUNG</name>
<evidence type="ECO:0000256" key="2">
    <source>
        <dbReference type="SAM" id="SignalP"/>
    </source>
</evidence>